<proteinExistence type="inferred from homology"/>
<evidence type="ECO:0000313" key="8">
    <source>
        <dbReference type="EMBL" id="MBB1160510.1"/>
    </source>
</evidence>
<keyword evidence="9" id="KW-1185">Reference proteome</keyword>
<accession>A0A839HMB5</accession>
<evidence type="ECO:0000256" key="2">
    <source>
        <dbReference type="ARBA" id="ARBA00022490"/>
    </source>
</evidence>
<sequence>MSQIPTLTQTLPSPPADPAGTSTLTLPFERRQVTRQRVTLDDGREALLDLPRGRVLRDGDWLVGPEGGPPVQVQAAREAVVHLTADAPERLMAIAYHLGNRHVAVQVAARWLRIAADPVLEAMVRGLGGRCQRLRAPFEPEGGAYGGGHAHGHDHGPDHAPAAAGGVNPPHGAPGHVHGPGCSHGHAHGHGHGHGHGHEHEHEHEHGHGHDHAHRPAPAAVNPPHGAPGHVHGPGCGHGGSAPQPITLQRRGPTIHSYGEVPPKGD</sequence>
<keyword evidence="3 5" id="KW-0533">Nickel</keyword>
<dbReference type="GO" id="GO:0006457">
    <property type="term" value="P:protein folding"/>
    <property type="evidence" value="ECO:0007669"/>
    <property type="project" value="InterPro"/>
</dbReference>
<dbReference type="CDD" id="cd00571">
    <property type="entry name" value="UreE"/>
    <property type="match status" value="1"/>
</dbReference>
<dbReference type="Gene3D" id="2.60.260.20">
    <property type="entry name" value="Urease metallochaperone UreE, N-terminal domain"/>
    <property type="match status" value="1"/>
</dbReference>
<organism evidence="8 9">
    <name type="scientific">Aquariibacter albus</name>
    <dbReference type="NCBI Taxonomy" id="2759899"/>
    <lineage>
        <taxon>Bacteria</taxon>
        <taxon>Pseudomonadati</taxon>
        <taxon>Pseudomonadota</taxon>
        <taxon>Betaproteobacteria</taxon>
        <taxon>Burkholderiales</taxon>
        <taxon>Sphaerotilaceae</taxon>
        <taxon>Aquariibacter</taxon>
    </lineage>
</organism>
<dbReference type="AlphaFoldDB" id="A0A839HMB5"/>
<dbReference type="Gene3D" id="3.30.70.790">
    <property type="entry name" value="UreE, C-terminal domain"/>
    <property type="match status" value="1"/>
</dbReference>
<evidence type="ECO:0000313" key="9">
    <source>
        <dbReference type="Proteomes" id="UP000586093"/>
    </source>
</evidence>
<feature type="compositionally biased region" description="Low complexity" evidence="6">
    <location>
        <begin position="159"/>
        <end position="181"/>
    </location>
</feature>
<evidence type="ECO:0000259" key="7">
    <source>
        <dbReference type="SMART" id="SM00988"/>
    </source>
</evidence>
<evidence type="ECO:0000256" key="1">
    <source>
        <dbReference type="ARBA" id="ARBA00004496"/>
    </source>
</evidence>
<dbReference type="GO" id="GO:0019627">
    <property type="term" value="P:urea metabolic process"/>
    <property type="evidence" value="ECO:0007669"/>
    <property type="project" value="InterPro"/>
</dbReference>
<evidence type="ECO:0000256" key="4">
    <source>
        <dbReference type="ARBA" id="ARBA00023186"/>
    </source>
</evidence>
<dbReference type="InterPro" id="IPR036118">
    <property type="entry name" value="UreE_N_sf"/>
</dbReference>
<dbReference type="GO" id="GO:0016151">
    <property type="term" value="F:nickel cation binding"/>
    <property type="evidence" value="ECO:0007669"/>
    <property type="project" value="UniProtKB-UniRule"/>
</dbReference>
<dbReference type="SUPFAM" id="SSF69737">
    <property type="entry name" value="Urease metallochaperone UreE, C-terminal domain"/>
    <property type="match status" value="1"/>
</dbReference>
<dbReference type="Pfam" id="PF02814">
    <property type="entry name" value="UreE_N"/>
    <property type="match status" value="1"/>
</dbReference>
<dbReference type="InterPro" id="IPR012406">
    <property type="entry name" value="UreE"/>
</dbReference>
<comment type="caution">
    <text evidence="8">The sequence shown here is derived from an EMBL/GenBank/DDBJ whole genome shotgun (WGS) entry which is preliminary data.</text>
</comment>
<keyword evidence="4 5" id="KW-0143">Chaperone</keyword>
<dbReference type="InterPro" id="IPR004029">
    <property type="entry name" value="UreE_N"/>
</dbReference>
<dbReference type="SUPFAM" id="SSF69287">
    <property type="entry name" value="Urease metallochaperone UreE, N-terminal domain"/>
    <property type="match status" value="1"/>
</dbReference>
<evidence type="ECO:0000256" key="5">
    <source>
        <dbReference type="HAMAP-Rule" id="MF_00822"/>
    </source>
</evidence>
<comment type="similarity">
    <text evidence="5">Belongs to the UreE family.</text>
</comment>
<feature type="region of interest" description="Disordered" evidence="6">
    <location>
        <begin position="1"/>
        <end position="23"/>
    </location>
</feature>
<dbReference type="GO" id="GO:0051082">
    <property type="term" value="F:unfolded protein binding"/>
    <property type="evidence" value="ECO:0007669"/>
    <property type="project" value="UniProtKB-UniRule"/>
</dbReference>
<dbReference type="Pfam" id="PF05194">
    <property type="entry name" value="UreE_C"/>
    <property type="match status" value="1"/>
</dbReference>
<evidence type="ECO:0000256" key="3">
    <source>
        <dbReference type="ARBA" id="ARBA00022596"/>
    </source>
</evidence>
<dbReference type="Proteomes" id="UP000586093">
    <property type="component" value="Unassembled WGS sequence"/>
</dbReference>
<dbReference type="RefSeq" id="WP_182660526.1">
    <property type="nucleotide sequence ID" value="NZ_JACIVI010000001.1"/>
</dbReference>
<evidence type="ECO:0000256" key="6">
    <source>
        <dbReference type="SAM" id="MobiDB-lite"/>
    </source>
</evidence>
<feature type="region of interest" description="Disordered" evidence="6">
    <location>
        <begin position="142"/>
        <end position="266"/>
    </location>
</feature>
<dbReference type="SMART" id="SM00988">
    <property type="entry name" value="UreE_N"/>
    <property type="match status" value="1"/>
</dbReference>
<comment type="subcellular location">
    <subcellularLocation>
        <location evidence="1 5">Cytoplasm</location>
    </subcellularLocation>
</comment>
<gene>
    <name evidence="5 8" type="primary">ureE</name>
    <name evidence="8" type="ORF">H4F90_00755</name>
</gene>
<feature type="domain" description="UreE urease accessory N-terminal" evidence="7">
    <location>
        <begin position="4"/>
        <end position="71"/>
    </location>
</feature>
<dbReference type="InterPro" id="IPR007864">
    <property type="entry name" value="UreE_C_dom"/>
</dbReference>
<feature type="compositionally biased region" description="Basic and acidic residues" evidence="6">
    <location>
        <begin position="196"/>
        <end position="210"/>
    </location>
</feature>
<feature type="compositionally biased region" description="Basic residues" evidence="6">
    <location>
        <begin position="185"/>
        <end position="195"/>
    </location>
</feature>
<dbReference type="GO" id="GO:0065003">
    <property type="term" value="P:protein-containing complex assembly"/>
    <property type="evidence" value="ECO:0007669"/>
    <property type="project" value="InterPro"/>
</dbReference>
<comment type="function">
    <text evidence="5">Involved in urease metallocenter assembly. Binds nickel. Probably functions as a nickel donor during metallocenter assembly.</text>
</comment>
<dbReference type="HAMAP" id="MF_00822">
    <property type="entry name" value="UreE"/>
    <property type="match status" value="1"/>
</dbReference>
<keyword evidence="2 5" id="KW-0963">Cytoplasm</keyword>
<dbReference type="GO" id="GO:0005737">
    <property type="term" value="C:cytoplasm"/>
    <property type="evidence" value="ECO:0007669"/>
    <property type="project" value="UniProtKB-SubCell"/>
</dbReference>
<dbReference type="EMBL" id="JACIVI010000001">
    <property type="protein sequence ID" value="MBB1160510.1"/>
    <property type="molecule type" value="Genomic_DNA"/>
</dbReference>
<reference evidence="8 9" key="1">
    <citation type="submission" date="2020-08" db="EMBL/GenBank/DDBJ databases">
        <title>Aquariorum lacteus gen. nov., sp. nov., a new member of the family Comamonadaceae, isolated from freshwater aquarium.</title>
        <authorList>
            <person name="Chun S.-J."/>
        </authorList>
    </citation>
    <scope>NUCLEOTIDE SEQUENCE [LARGE SCALE GENOMIC DNA]</scope>
    <source>
        <strain evidence="8 9">SJAQ100</strain>
    </source>
</reference>
<protein>
    <recommendedName>
        <fullName evidence="5">Urease accessory protein UreE</fullName>
    </recommendedName>
</protein>
<feature type="compositionally biased region" description="Polar residues" evidence="6">
    <location>
        <begin position="1"/>
        <end position="11"/>
    </location>
</feature>
<dbReference type="NCBIfam" id="NF009751">
    <property type="entry name" value="PRK13261.1-1"/>
    <property type="match status" value="1"/>
</dbReference>
<name>A0A839HMB5_9BURK</name>